<dbReference type="Proteomes" id="UP000273655">
    <property type="component" value="Chromosome 1"/>
</dbReference>
<dbReference type="AlphaFoldDB" id="A0A3S4HBJ1"/>
<accession>A0A3S4HBJ1</accession>
<dbReference type="EC" id="3.5.2.3" evidence="1"/>
<dbReference type="GO" id="GO:0004151">
    <property type="term" value="F:dihydroorotase activity"/>
    <property type="evidence" value="ECO:0007669"/>
    <property type="project" value="UniProtKB-EC"/>
</dbReference>
<dbReference type="Gene3D" id="3.20.20.140">
    <property type="entry name" value="Metal-dependent hydrolases"/>
    <property type="match status" value="1"/>
</dbReference>
<dbReference type="SUPFAM" id="SSF51556">
    <property type="entry name" value="Metallo-dependent hydrolases"/>
    <property type="match status" value="1"/>
</dbReference>
<reference evidence="1 2" key="1">
    <citation type="submission" date="2018-12" db="EMBL/GenBank/DDBJ databases">
        <authorList>
            <consortium name="Pathogen Informatics"/>
        </authorList>
    </citation>
    <scope>NUCLEOTIDE SEQUENCE [LARGE SCALE GENOMIC DNA]</scope>
    <source>
        <strain evidence="1 2">NCTC8271</strain>
    </source>
</reference>
<dbReference type="EMBL" id="LR134148">
    <property type="protein sequence ID" value="VEA36443.1"/>
    <property type="molecule type" value="Genomic_DNA"/>
</dbReference>
<protein>
    <submittedName>
        <fullName evidence="1">Dihydroorotase</fullName>
        <ecNumber evidence="1">3.5.2.3</ecNumber>
    </submittedName>
</protein>
<sequence length="95" mass="10343">MTCYLTDSLDADELERGFHEGVFTAAKLYPANATTNSSHGVTSVDAIMPVLERMEKLGMPLLVHGEVTHADVDISIAKRVYRHRNGTATPASDRA</sequence>
<dbReference type="GO" id="GO:0005829">
    <property type="term" value="C:cytosol"/>
    <property type="evidence" value="ECO:0007669"/>
    <property type="project" value="TreeGrafter"/>
</dbReference>
<dbReference type="PANTHER" id="PTHR43137:SF1">
    <property type="entry name" value="DIHYDROOROTASE"/>
    <property type="match status" value="1"/>
</dbReference>
<dbReference type="PANTHER" id="PTHR43137">
    <property type="entry name" value="DIHYDROOROTASE"/>
    <property type="match status" value="1"/>
</dbReference>
<dbReference type="InterPro" id="IPR032466">
    <property type="entry name" value="Metal_Hydrolase"/>
</dbReference>
<evidence type="ECO:0000313" key="2">
    <source>
        <dbReference type="Proteomes" id="UP000273655"/>
    </source>
</evidence>
<name>A0A3S4HBJ1_SALET</name>
<keyword evidence="1" id="KW-0378">Hydrolase</keyword>
<dbReference type="GO" id="GO:0006207">
    <property type="term" value="P:'de novo' pyrimidine nucleobase biosynthetic process"/>
    <property type="evidence" value="ECO:0007669"/>
    <property type="project" value="TreeGrafter"/>
</dbReference>
<dbReference type="GO" id="GO:0044205">
    <property type="term" value="P:'de novo' UMP biosynthetic process"/>
    <property type="evidence" value="ECO:0007669"/>
    <property type="project" value="UniProtKB-UniPathway"/>
</dbReference>
<dbReference type="InterPro" id="IPR004721">
    <property type="entry name" value="DHOdimr"/>
</dbReference>
<proteinExistence type="predicted"/>
<gene>
    <name evidence="1" type="primary">pyrC_3</name>
    <name evidence="1" type="ORF">NCTC8271_02460</name>
</gene>
<dbReference type="UniPathway" id="UPA00070">
    <property type="reaction ID" value="UER00117"/>
</dbReference>
<evidence type="ECO:0000313" key="1">
    <source>
        <dbReference type="EMBL" id="VEA36443.1"/>
    </source>
</evidence>
<organism evidence="1 2">
    <name type="scientific">Salmonella enterica I</name>
    <dbReference type="NCBI Taxonomy" id="59201"/>
    <lineage>
        <taxon>Bacteria</taxon>
        <taxon>Pseudomonadati</taxon>
        <taxon>Pseudomonadota</taxon>
        <taxon>Gammaproteobacteria</taxon>
        <taxon>Enterobacterales</taxon>
        <taxon>Enterobacteriaceae</taxon>
        <taxon>Salmonella</taxon>
    </lineage>
</organism>